<keyword evidence="8" id="KW-1185">Reference proteome</keyword>
<feature type="domain" description="G-protein coupled receptors family 1 profile" evidence="6">
    <location>
        <begin position="35"/>
        <end position="312"/>
    </location>
</feature>
<dbReference type="AlphaFoldDB" id="A0A8C4SHC6"/>
<dbReference type="InterPro" id="IPR017452">
    <property type="entry name" value="GPCR_Rhodpsn_7TM"/>
</dbReference>
<keyword evidence="4 5" id="KW-0472">Membrane</keyword>
<evidence type="ECO:0000256" key="1">
    <source>
        <dbReference type="ARBA" id="ARBA00004370"/>
    </source>
</evidence>
<dbReference type="SUPFAM" id="SSF81321">
    <property type="entry name" value="Family A G protein-coupled receptor-like"/>
    <property type="match status" value="1"/>
</dbReference>
<dbReference type="Ensembl" id="ENSECRT00000014920.1">
    <property type="protein sequence ID" value="ENSECRP00000014661.1"/>
    <property type="gene ID" value="ENSECRG00000009789.1"/>
</dbReference>
<dbReference type="PRINTS" id="PR00237">
    <property type="entry name" value="GPCRRHODOPSN"/>
</dbReference>
<evidence type="ECO:0000256" key="5">
    <source>
        <dbReference type="SAM" id="Phobius"/>
    </source>
</evidence>
<accession>A0A8C4SHC6</accession>
<keyword evidence="2 5" id="KW-0812">Transmembrane</keyword>
<evidence type="ECO:0000256" key="3">
    <source>
        <dbReference type="ARBA" id="ARBA00022989"/>
    </source>
</evidence>
<keyword evidence="3 5" id="KW-1133">Transmembrane helix</keyword>
<dbReference type="Gene3D" id="1.20.1070.10">
    <property type="entry name" value="Rhodopsin 7-helix transmembrane proteins"/>
    <property type="match status" value="1"/>
</dbReference>
<feature type="transmembrane region" description="Helical" evidence="5">
    <location>
        <begin position="23"/>
        <end position="43"/>
    </location>
</feature>
<dbReference type="InterPro" id="IPR000276">
    <property type="entry name" value="GPCR_Rhodpsn"/>
</dbReference>
<gene>
    <name evidence="7" type="primary">GPR82</name>
</gene>
<dbReference type="Proteomes" id="UP000694620">
    <property type="component" value="Chromosome 4"/>
</dbReference>
<feature type="transmembrane region" description="Helical" evidence="5">
    <location>
        <begin position="156"/>
        <end position="179"/>
    </location>
</feature>
<feature type="transmembrane region" description="Helical" evidence="5">
    <location>
        <begin position="55"/>
        <end position="79"/>
    </location>
</feature>
<feature type="transmembrane region" description="Helical" evidence="5">
    <location>
        <begin position="254"/>
        <end position="276"/>
    </location>
</feature>
<dbReference type="PROSITE" id="PS50262">
    <property type="entry name" value="G_PROTEIN_RECEP_F1_2"/>
    <property type="match status" value="1"/>
</dbReference>
<reference evidence="7" key="3">
    <citation type="submission" date="2025-09" db="UniProtKB">
        <authorList>
            <consortium name="Ensembl"/>
        </authorList>
    </citation>
    <scope>IDENTIFICATION</scope>
</reference>
<dbReference type="InterPro" id="IPR042804">
    <property type="entry name" value="GPR82"/>
</dbReference>
<comment type="subcellular location">
    <subcellularLocation>
        <location evidence="1">Membrane</location>
    </subcellularLocation>
</comment>
<evidence type="ECO:0000256" key="2">
    <source>
        <dbReference type="ARBA" id="ARBA00022692"/>
    </source>
</evidence>
<dbReference type="PANTHER" id="PTHR47392">
    <property type="entry name" value="G-PROTEIN COUPLED RECEPTOR 82-RELATED"/>
    <property type="match status" value="1"/>
</dbReference>
<evidence type="ECO:0000313" key="7">
    <source>
        <dbReference type="Ensembl" id="ENSECRP00000014661.1"/>
    </source>
</evidence>
<evidence type="ECO:0000313" key="8">
    <source>
        <dbReference type="Proteomes" id="UP000694620"/>
    </source>
</evidence>
<dbReference type="Pfam" id="PF00001">
    <property type="entry name" value="7tm_1"/>
    <property type="match status" value="1"/>
</dbReference>
<evidence type="ECO:0000256" key="4">
    <source>
        <dbReference type="ARBA" id="ARBA00023136"/>
    </source>
</evidence>
<proteinExistence type="predicted"/>
<dbReference type="OrthoDB" id="9946711at2759"/>
<dbReference type="GO" id="GO:0004930">
    <property type="term" value="F:G protein-coupled receptor activity"/>
    <property type="evidence" value="ECO:0007669"/>
    <property type="project" value="InterPro"/>
</dbReference>
<feature type="transmembrane region" description="Helical" evidence="5">
    <location>
        <begin position="104"/>
        <end position="123"/>
    </location>
</feature>
<sequence>MANDTNVTTCLHMSYMTSFALPFLYLLVFVVALPGNIISLWIFMKKMSITTPTHIYLINLTISNLLLCIILPFMFVYYIQGFTWKLSNFFCQFTVGLVTPVLHINIYISMVILTWIAFTRYAILVKQKKFSCYIILVNKCYSGFLENIQKPKFAKIICGAVWVITITGILPIVLFYAIIEAKAEENDDTCYSKKIETGGEASQISNFFGAALFFICFCLVLFSYMSLARHLNTVYKTTSIMGSDKIYKNVFKKLLLIQLVLAICFLPQQIFKIVFVKLVRKTTCEKLTPLVEGKNFVLWLSVSRCITDPIMYLMLDKTFQKNVCILIKVKDDHTTFNNINGKIEDIRSLEEKRSKGTCYTDTHIDEHI</sequence>
<dbReference type="PANTHER" id="PTHR47392:SF1">
    <property type="entry name" value="G-PROTEIN COUPLED RECEPTOR 82-RELATED"/>
    <property type="match status" value="1"/>
</dbReference>
<reference evidence="7" key="1">
    <citation type="submission" date="2021-06" db="EMBL/GenBank/DDBJ databases">
        <authorList>
            <consortium name="Wellcome Sanger Institute Data Sharing"/>
        </authorList>
    </citation>
    <scope>NUCLEOTIDE SEQUENCE [LARGE SCALE GENOMIC DNA]</scope>
</reference>
<dbReference type="GO" id="GO:0016020">
    <property type="term" value="C:membrane"/>
    <property type="evidence" value="ECO:0007669"/>
    <property type="project" value="UniProtKB-SubCell"/>
</dbReference>
<dbReference type="GeneTree" id="ENSGT01140000282516"/>
<feature type="transmembrane region" description="Helical" evidence="5">
    <location>
        <begin position="207"/>
        <end position="227"/>
    </location>
</feature>
<reference evidence="7" key="2">
    <citation type="submission" date="2025-08" db="UniProtKB">
        <authorList>
            <consortium name="Ensembl"/>
        </authorList>
    </citation>
    <scope>IDENTIFICATION</scope>
</reference>
<protein>
    <submittedName>
        <fullName evidence="7">G protein-coupled receptor 82</fullName>
    </submittedName>
</protein>
<name>A0A8C4SHC6_ERPCA</name>
<evidence type="ECO:0000259" key="6">
    <source>
        <dbReference type="PROSITE" id="PS50262"/>
    </source>
</evidence>
<organism evidence="7 8">
    <name type="scientific">Erpetoichthys calabaricus</name>
    <name type="common">Rope fish</name>
    <name type="synonym">Calamoichthys calabaricus</name>
    <dbReference type="NCBI Taxonomy" id="27687"/>
    <lineage>
        <taxon>Eukaryota</taxon>
        <taxon>Metazoa</taxon>
        <taxon>Chordata</taxon>
        <taxon>Craniata</taxon>
        <taxon>Vertebrata</taxon>
        <taxon>Euteleostomi</taxon>
        <taxon>Actinopterygii</taxon>
        <taxon>Polypteriformes</taxon>
        <taxon>Polypteridae</taxon>
        <taxon>Erpetoichthys</taxon>
    </lineage>
</organism>